<organism evidence="1 2">
    <name type="scientific">Kyrpidia spormannii</name>
    <dbReference type="NCBI Taxonomy" id="2055160"/>
    <lineage>
        <taxon>Bacteria</taxon>
        <taxon>Bacillati</taxon>
        <taxon>Bacillota</taxon>
        <taxon>Bacilli</taxon>
        <taxon>Bacillales</taxon>
        <taxon>Alicyclobacillaceae</taxon>
        <taxon>Kyrpidia</taxon>
    </lineage>
</organism>
<reference evidence="1" key="1">
    <citation type="submission" date="2020-04" db="EMBL/GenBank/DDBJ databases">
        <authorList>
            <person name="Hogendoorn C."/>
        </authorList>
    </citation>
    <scope>NUCLEOTIDE SEQUENCE</scope>
    <source>
        <strain evidence="1">FAVT5</strain>
    </source>
</reference>
<accession>A0ACA8Z5A6</accession>
<evidence type="ECO:0000313" key="2">
    <source>
        <dbReference type="Proteomes" id="UP000501793"/>
    </source>
</evidence>
<dbReference type="EMBL" id="LR792684">
    <property type="protein sequence ID" value="CAB3389663.1"/>
    <property type="molecule type" value="Genomic_DNA"/>
</dbReference>
<evidence type="ECO:0000313" key="1">
    <source>
        <dbReference type="EMBL" id="CAB3389663.1"/>
    </source>
</evidence>
<name>A0ACA8Z5A6_9BACL</name>
<sequence>MGANTRPFKEAVYSELARLGKAMGSPRRLELLDLLSQGPKSVEVLARETQQSIANVSQHLQTLLEARLVKFYKRGNYSMYRLSDERVLDLLLKVEEVGEWLYRAIETERESWIHPLDSSRPLSAEELDTLVKDPDVVVLDVRPRDEYEFDHIPGAWSVPLEELEQKMAELPRDKQIVAYCRGRYCLFAAEAVQILRRHGYRAIRVEQGVREWRRSMSVSRGGIVR</sequence>
<protein>
    <submittedName>
        <fullName evidence="1">ArsR family transcriptional regulator</fullName>
    </submittedName>
</protein>
<proteinExistence type="predicted"/>
<dbReference type="Proteomes" id="UP000501793">
    <property type="component" value="Chromosome"/>
</dbReference>
<gene>
    <name evidence="1" type="ORF">FAVT5_0473</name>
</gene>
<keyword evidence="2" id="KW-1185">Reference proteome</keyword>